<evidence type="ECO:0000313" key="2">
    <source>
        <dbReference type="Proteomes" id="UP000308652"/>
    </source>
</evidence>
<evidence type="ECO:0000313" key="1">
    <source>
        <dbReference type="EMBL" id="TFK31655.1"/>
    </source>
</evidence>
<proteinExistence type="predicted"/>
<protein>
    <submittedName>
        <fullName evidence="1">Uncharacterized protein</fullName>
    </submittedName>
</protein>
<accession>A0A5C3LGB4</accession>
<sequence length="132" mass="14049">MGGHSRTHHWPLLRCLPARTPVLRYKSRADFIVMGFWGWLAPLRILGPNESANWVWGRGVTLDGLRGVGDVAATTKDAGWLGLDAIGVVAGLFTGVAEALDLGNLDDNLTLPIISGGCTLGSMKLLALFGLL</sequence>
<reference evidence="1 2" key="1">
    <citation type="journal article" date="2019" name="Nat. Ecol. Evol.">
        <title>Megaphylogeny resolves global patterns of mushroom evolution.</title>
        <authorList>
            <person name="Varga T."/>
            <person name="Krizsan K."/>
            <person name="Foldi C."/>
            <person name="Dima B."/>
            <person name="Sanchez-Garcia M."/>
            <person name="Sanchez-Ramirez S."/>
            <person name="Szollosi G.J."/>
            <person name="Szarkandi J.G."/>
            <person name="Papp V."/>
            <person name="Albert L."/>
            <person name="Andreopoulos W."/>
            <person name="Angelini C."/>
            <person name="Antonin V."/>
            <person name="Barry K.W."/>
            <person name="Bougher N.L."/>
            <person name="Buchanan P."/>
            <person name="Buyck B."/>
            <person name="Bense V."/>
            <person name="Catcheside P."/>
            <person name="Chovatia M."/>
            <person name="Cooper J."/>
            <person name="Damon W."/>
            <person name="Desjardin D."/>
            <person name="Finy P."/>
            <person name="Geml J."/>
            <person name="Haridas S."/>
            <person name="Hughes K."/>
            <person name="Justo A."/>
            <person name="Karasinski D."/>
            <person name="Kautmanova I."/>
            <person name="Kiss B."/>
            <person name="Kocsube S."/>
            <person name="Kotiranta H."/>
            <person name="LaButti K.M."/>
            <person name="Lechner B.E."/>
            <person name="Liimatainen K."/>
            <person name="Lipzen A."/>
            <person name="Lukacs Z."/>
            <person name="Mihaltcheva S."/>
            <person name="Morgado L.N."/>
            <person name="Niskanen T."/>
            <person name="Noordeloos M.E."/>
            <person name="Ohm R.A."/>
            <person name="Ortiz-Santana B."/>
            <person name="Ovrebo C."/>
            <person name="Racz N."/>
            <person name="Riley R."/>
            <person name="Savchenko A."/>
            <person name="Shiryaev A."/>
            <person name="Soop K."/>
            <person name="Spirin V."/>
            <person name="Szebenyi C."/>
            <person name="Tomsovsky M."/>
            <person name="Tulloss R.E."/>
            <person name="Uehling J."/>
            <person name="Grigoriev I.V."/>
            <person name="Vagvolgyi C."/>
            <person name="Papp T."/>
            <person name="Martin F.M."/>
            <person name="Miettinen O."/>
            <person name="Hibbett D.S."/>
            <person name="Nagy L.G."/>
        </authorList>
    </citation>
    <scope>NUCLEOTIDE SEQUENCE [LARGE SCALE GENOMIC DNA]</scope>
    <source>
        <strain evidence="1 2">CBS 166.37</strain>
    </source>
</reference>
<keyword evidence="2" id="KW-1185">Reference proteome</keyword>
<dbReference type="EMBL" id="ML213722">
    <property type="protein sequence ID" value="TFK31655.1"/>
    <property type="molecule type" value="Genomic_DNA"/>
</dbReference>
<gene>
    <name evidence="1" type="ORF">BDQ12DRAFT_693779</name>
</gene>
<dbReference type="AlphaFoldDB" id="A0A5C3LGB4"/>
<dbReference type="Proteomes" id="UP000308652">
    <property type="component" value="Unassembled WGS sequence"/>
</dbReference>
<organism evidence="1 2">
    <name type="scientific">Crucibulum laeve</name>
    <dbReference type="NCBI Taxonomy" id="68775"/>
    <lineage>
        <taxon>Eukaryota</taxon>
        <taxon>Fungi</taxon>
        <taxon>Dikarya</taxon>
        <taxon>Basidiomycota</taxon>
        <taxon>Agaricomycotina</taxon>
        <taxon>Agaricomycetes</taxon>
        <taxon>Agaricomycetidae</taxon>
        <taxon>Agaricales</taxon>
        <taxon>Agaricineae</taxon>
        <taxon>Nidulariaceae</taxon>
        <taxon>Crucibulum</taxon>
    </lineage>
</organism>
<name>A0A5C3LGB4_9AGAR</name>